<evidence type="ECO:0000313" key="2">
    <source>
        <dbReference type="EMBL" id="CAD5209710.1"/>
    </source>
</evidence>
<dbReference type="eggNOG" id="KOG2819">
    <property type="taxonomic scope" value="Eukaryota"/>
</dbReference>
<dbReference type="EMBL" id="CAJFCV020000001">
    <property type="protein sequence ID" value="CAG9085006.1"/>
    <property type="molecule type" value="Genomic_DNA"/>
</dbReference>
<gene>
    <name evidence="2" type="ORF">BXYJ_LOCUS1571</name>
</gene>
<proteinExistence type="inferred from homology"/>
<sequence>MTALEFEVNPEVSLKNEQVELILGAPINQVLVAIRQASKVIKNVELVYCNKEPFNRHITVLMKDDGIRLLFDAYSQLLKLIEVYDFKNINLRYGNTTFSTPQSPADVAKVENCFGATHPGVYDEKQKTYLLHWRGVSFSFPAKEPSTVQPAYAHGLSSLNFSSLPLLEKMEIYCGNTPSEIKLAETPVSVHCGNVFAHKVTSIFHGNEIYGIKLNISGDDNKMEIRKSTSLPKTEKTIIFGDSEEKVLASLGAPSRVFYKSDEKMLIQKGLDSKKLGDGESTDIFFNYFSLGLVSIF</sequence>
<dbReference type="GO" id="GO:0043001">
    <property type="term" value="P:Golgi to plasma membrane protein transport"/>
    <property type="evidence" value="ECO:0007669"/>
    <property type="project" value="TreeGrafter"/>
</dbReference>
<organism evidence="4 6">
    <name type="scientific">Bursaphelenchus xylophilus</name>
    <name type="common">Pinewood nematode worm</name>
    <name type="synonym">Aphelenchoides xylophilus</name>
    <dbReference type="NCBI Taxonomy" id="6326"/>
    <lineage>
        <taxon>Eukaryota</taxon>
        <taxon>Metazoa</taxon>
        <taxon>Ecdysozoa</taxon>
        <taxon>Nematoda</taxon>
        <taxon>Chromadorea</taxon>
        <taxon>Rhabditida</taxon>
        <taxon>Tylenchina</taxon>
        <taxon>Tylenchomorpha</taxon>
        <taxon>Aphelenchoidea</taxon>
        <taxon>Aphelenchoididae</taxon>
        <taxon>Bursaphelenchus</taxon>
    </lineage>
</organism>
<comment type="similarity">
    <text evidence="1">Belongs to the PHAF1 family.</text>
</comment>
<dbReference type="PANTHER" id="PTHR13465">
    <property type="entry name" value="UPF0183 PROTEIN"/>
    <property type="match status" value="1"/>
</dbReference>
<evidence type="ECO:0000313" key="5">
    <source>
        <dbReference type="Proteomes" id="UP000659654"/>
    </source>
</evidence>
<dbReference type="PANTHER" id="PTHR13465:SF2">
    <property type="entry name" value="PHAGOSOME ASSEMBLY FACTOR 1"/>
    <property type="match status" value="1"/>
</dbReference>
<reference evidence="3" key="2">
    <citation type="submission" date="2020-08" db="EMBL/GenBank/DDBJ databases">
        <authorList>
            <person name="Kikuchi T."/>
        </authorList>
    </citation>
    <scope>NUCLEOTIDE SEQUENCE</scope>
    <source>
        <strain evidence="2">Ka4C1</strain>
    </source>
</reference>
<dbReference type="EMBL" id="CAJFDI010000001">
    <property type="protein sequence ID" value="CAD5209710.1"/>
    <property type="molecule type" value="Genomic_DNA"/>
</dbReference>
<evidence type="ECO:0000256" key="1">
    <source>
        <dbReference type="ARBA" id="ARBA00024339"/>
    </source>
</evidence>
<dbReference type="Proteomes" id="UP000582659">
    <property type="component" value="Unassembled WGS sequence"/>
</dbReference>
<dbReference type="WBParaSite" id="BXY_0893900.1">
    <property type="protein sequence ID" value="BXY_0893900.1"/>
    <property type="gene ID" value="BXY_0893900"/>
</dbReference>
<dbReference type="OrthoDB" id="411211at2759"/>
<evidence type="ECO:0000313" key="4">
    <source>
        <dbReference type="Proteomes" id="UP000095284"/>
    </source>
</evidence>
<dbReference type="AlphaFoldDB" id="A0A1I7S7E8"/>
<name>A0A1I7S7E8_BURXY</name>
<dbReference type="Pfam" id="PF03676">
    <property type="entry name" value="PHAF1"/>
    <property type="match status" value="1"/>
</dbReference>
<dbReference type="InterPro" id="IPR005373">
    <property type="entry name" value="PHAF1"/>
</dbReference>
<reference evidence="6" key="1">
    <citation type="submission" date="2016-11" db="UniProtKB">
        <authorList>
            <consortium name="WormBaseParasite"/>
        </authorList>
    </citation>
    <scope>IDENTIFICATION</scope>
</reference>
<keyword evidence="5" id="KW-1185">Reference proteome</keyword>
<dbReference type="GO" id="GO:0005802">
    <property type="term" value="C:trans-Golgi network"/>
    <property type="evidence" value="ECO:0007669"/>
    <property type="project" value="TreeGrafter"/>
</dbReference>
<dbReference type="Proteomes" id="UP000659654">
    <property type="component" value="Unassembled WGS sequence"/>
</dbReference>
<accession>A0A1I7S7E8</accession>
<dbReference type="InterPro" id="IPR039156">
    <property type="entry name" value="PHAF1/BROMI"/>
</dbReference>
<evidence type="ECO:0000313" key="3">
    <source>
        <dbReference type="EMBL" id="CAG9085006.1"/>
    </source>
</evidence>
<protein>
    <submittedName>
        <fullName evidence="2">(pine wood nematode) hypothetical protein</fullName>
    </submittedName>
</protein>
<dbReference type="Proteomes" id="UP000095284">
    <property type="component" value="Unplaced"/>
</dbReference>
<evidence type="ECO:0000313" key="6">
    <source>
        <dbReference type="WBParaSite" id="BXY_0893900.1"/>
    </source>
</evidence>